<dbReference type="EMBL" id="OIVN01002557">
    <property type="protein sequence ID" value="SPD04626.1"/>
    <property type="molecule type" value="Genomic_DNA"/>
</dbReference>
<keyword evidence="3" id="KW-0813">Transport</keyword>
<dbReference type="SUPFAM" id="SSF58038">
    <property type="entry name" value="SNARE fusion complex"/>
    <property type="match status" value="1"/>
</dbReference>
<feature type="region of interest" description="Disordered" evidence="15">
    <location>
        <begin position="232"/>
        <end position="298"/>
    </location>
</feature>
<dbReference type="GO" id="GO:0032012">
    <property type="term" value="P:regulation of ARF protein signal transduction"/>
    <property type="evidence" value="ECO:0007669"/>
    <property type="project" value="InterPro"/>
</dbReference>
<dbReference type="InterPro" id="IPR032691">
    <property type="entry name" value="Mon2/Sec7/BIG1-like_HUS"/>
</dbReference>
<reference evidence="18" key="1">
    <citation type="submission" date="2018-02" db="EMBL/GenBank/DDBJ databases">
        <authorList>
            <person name="Cohen D.B."/>
            <person name="Kent A.D."/>
        </authorList>
    </citation>
    <scope>NUCLEOTIDE SEQUENCE</scope>
</reference>
<protein>
    <recommendedName>
        <fullName evidence="17">SEC7 domain-containing protein</fullName>
    </recommendedName>
</protein>
<dbReference type="Gene3D" id="1.20.58.400">
    <property type="entry name" value="t-snare proteins"/>
    <property type="match status" value="1"/>
</dbReference>
<dbReference type="InterPro" id="IPR056604">
    <property type="entry name" value="GBF1-like_TPR"/>
</dbReference>
<keyword evidence="4" id="KW-0963">Cytoplasm</keyword>
<dbReference type="CDD" id="cd15862">
    <property type="entry name" value="SNARE_Vti1"/>
    <property type="match status" value="1"/>
</dbReference>
<dbReference type="GO" id="GO:0005085">
    <property type="term" value="F:guanyl-nucleotide exchange factor activity"/>
    <property type="evidence" value="ECO:0007669"/>
    <property type="project" value="UniProtKB-KW"/>
</dbReference>
<keyword evidence="10 16" id="KW-1133">Transmembrane helix</keyword>
<proteinExistence type="inferred from homology"/>
<dbReference type="PROSITE" id="PS50190">
    <property type="entry name" value="SEC7"/>
    <property type="match status" value="1"/>
</dbReference>
<comment type="similarity">
    <text evidence="2">Belongs to the VTI1 family.</text>
</comment>
<evidence type="ECO:0000256" key="16">
    <source>
        <dbReference type="SAM" id="Phobius"/>
    </source>
</evidence>
<evidence type="ECO:0000256" key="9">
    <source>
        <dbReference type="ARBA" id="ARBA00022927"/>
    </source>
</evidence>
<dbReference type="SUPFAM" id="SSF48371">
    <property type="entry name" value="ARM repeat"/>
    <property type="match status" value="1"/>
</dbReference>
<dbReference type="InterPro" id="IPR038407">
    <property type="entry name" value="v-SNARE_N_sf"/>
</dbReference>
<dbReference type="Pfam" id="PF01369">
    <property type="entry name" value="Sec7"/>
    <property type="match status" value="1"/>
</dbReference>
<feature type="compositionally biased region" description="Basic and acidic residues" evidence="15">
    <location>
        <begin position="241"/>
        <end position="259"/>
    </location>
</feature>
<evidence type="ECO:0000259" key="17">
    <source>
        <dbReference type="PROSITE" id="PS50190"/>
    </source>
</evidence>
<dbReference type="FunFam" id="1.20.5.110:FF:000002">
    <property type="entry name" value="Vesicle transport through interaction with t-SNAREsB"/>
    <property type="match status" value="1"/>
</dbReference>
<evidence type="ECO:0000256" key="4">
    <source>
        <dbReference type="ARBA" id="ARBA00022490"/>
    </source>
</evidence>
<feature type="transmembrane region" description="Helical" evidence="16">
    <location>
        <begin position="1623"/>
        <end position="1642"/>
    </location>
</feature>
<comment type="subcellular location">
    <subcellularLocation>
        <location evidence="1">Cytoplasm</location>
        <location evidence="1">Cytosol</location>
    </subcellularLocation>
    <subcellularLocation>
        <location evidence="13">Endomembrane system</location>
        <topology evidence="13">Peripheral membrane protein</topology>
        <orientation evidence="13">Cytoplasmic side</orientation>
    </subcellularLocation>
    <subcellularLocation>
        <location evidence="14">Prevacuolar compartment membrane</location>
        <topology evidence="14">Single-pass type IV membrane protein</topology>
    </subcellularLocation>
</comment>
<dbReference type="InterPro" id="IPR010989">
    <property type="entry name" value="SNARE"/>
</dbReference>
<evidence type="ECO:0000256" key="12">
    <source>
        <dbReference type="ARBA" id="ARBA00023136"/>
    </source>
</evidence>
<feature type="region of interest" description="Disordered" evidence="15">
    <location>
        <begin position="1"/>
        <end position="26"/>
    </location>
</feature>
<dbReference type="FunFam" id="1.10.220.20:FF:000005">
    <property type="entry name" value="ARF guanine-nucleotide exchange factor GNOM"/>
    <property type="match status" value="1"/>
</dbReference>
<evidence type="ECO:0000256" key="7">
    <source>
        <dbReference type="ARBA" id="ARBA00022692"/>
    </source>
</evidence>
<evidence type="ECO:0000313" key="18">
    <source>
        <dbReference type="EMBL" id="SPD04626.1"/>
    </source>
</evidence>
<keyword evidence="11" id="KW-0175">Coiled coil</keyword>
<dbReference type="SMART" id="SM00222">
    <property type="entry name" value="Sec7"/>
    <property type="match status" value="1"/>
</dbReference>
<dbReference type="InterPro" id="IPR016024">
    <property type="entry name" value="ARM-type_fold"/>
</dbReference>
<feature type="region of interest" description="Disordered" evidence="15">
    <location>
        <begin position="923"/>
        <end position="956"/>
    </location>
</feature>
<feature type="compositionally biased region" description="Polar residues" evidence="15">
    <location>
        <begin position="284"/>
        <end position="298"/>
    </location>
</feature>
<evidence type="ECO:0000256" key="13">
    <source>
        <dbReference type="ARBA" id="ARBA00029433"/>
    </source>
</evidence>
<dbReference type="GO" id="GO:0005829">
    <property type="term" value="C:cytosol"/>
    <property type="evidence" value="ECO:0007669"/>
    <property type="project" value="UniProtKB-SubCell"/>
</dbReference>
<evidence type="ECO:0000256" key="2">
    <source>
        <dbReference type="ARBA" id="ARBA00006108"/>
    </source>
</evidence>
<gene>
    <name evidence="18" type="ORF">FSB_LOCUS32508</name>
</gene>
<dbReference type="Gene3D" id="1.10.1000.11">
    <property type="entry name" value="Arf Nucleotide-binding Site Opener,domain 2"/>
    <property type="match status" value="1"/>
</dbReference>
<dbReference type="Pfam" id="PF12352">
    <property type="entry name" value="V-SNARE_C"/>
    <property type="match status" value="1"/>
</dbReference>
<name>A0A2N9GQ95_FAGSY</name>
<dbReference type="GO" id="GO:0006886">
    <property type="term" value="P:intracellular protein transport"/>
    <property type="evidence" value="ECO:0007669"/>
    <property type="project" value="InterPro"/>
</dbReference>
<keyword evidence="7 16" id="KW-0812">Transmembrane</keyword>
<dbReference type="Pfam" id="PF12783">
    <property type="entry name" value="Sec7-like_HUS"/>
    <property type="match status" value="1"/>
</dbReference>
<organism evidence="18">
    <name type="scientific">Fagus sylvatica</name>
    <name type="common">Beechnut</name>
    <dbReference type="NCBI Taxonomy" id="28930"/>
    <lineage>
        <taxon>Eukaryota</taxon>
        <taxon>Viridiplantae</taxon>
        <taxon>Streptophyta</taxon>
        <taxon>Embryophyta</taxon>
        <taxon>Tracheophyta</taxon>
        <taxon>Spermatophyta</taxon>
        <taxon>Magnoliopsida</taxon>
        <taxon>eudicotyledons</taxon>
        <taxon>Gunneridae</taxon>
        <taxon>Pentapetalae</taxon>
        <taxon>rosids</taxon>
        <taxon>fabids</taxon>
        <taxon>Fagales</taxon>
        <taxon>Fagaceae</taxon>
        <taxon>Fagus</taxon>
    </lineage>
</organism>
<dbReference type="GO" id="GO:0016020">
    <property type="term" value="C:membrane"/>
    <property type="evidence" value="ECO:0007669"/>
    <property type="project" value="InterPro"/>
</dbReference>
<dbReference type="Gene3D" id="1.20.5.110">
    <property type="match status" value="1"/>
</dbReference>
<sequence>MGHLNPQFGTNSSNGQREEAPTKPSGGALACMINSEIGAVLAVMRRNVRWGVRYVADDDQLEHSLIHSLKELRKQIFSWQHKWHNIDPAVYLQPFLDVIRSDETGAPITGVALSSVYKILSLDILDLDTVNVGDAMHLIVDAVTSCRFEVTDPGSEEVVLMKILQVLLACMKSKASVRLSNQHVCNIVNTCFRVVHQASSKGELLQRIARHTMHELVRCIFSHLPDIDSTEHALTNGSRSYVREEVGSADKDHTCESKQLENGNAGVESDGQSSSYASKDHMGTSASGTNDSGTSANLTEVSNGVEATKNDEKLMMEPFGVPCMVEIFHFLCSLLNVIEHIEFGPRSNPIAYDEDVPLFSLGLINSAIELAGPSISKHPQLLAIVQDGLFHNLMQFGLSMSPLILSTVCSIVLNLYHHLRTELKAQLEAFFSSVLLRLSQSKHGSSYQQQEVALEALVDLCRQQTFMAEMFANFDCDITCSNVFEELVNLLSKSAFPVNGPLSAMHIVALDGLISMVQGMAESIGSEPPTSEATVDDEGYTAFWRMACESYSDHNCWVPFVRKMKYIKRRLMVGADHFNRDPKKGLEFLQGMNLLPEKLEPQSVAYLFRYTAGLDKNLVGDFLGNHDEFCIQVLHEFARTFDFQDMNLDSALRLFLGTFRLPGESQKIQRVLEAFAERYYEQSPHILSNIDAALLLSYSLILLNTDQHNAQVKKKMTEEDFIRNNRRINGGKDLPREILSELYHSICENEIQMVPDQGSGFPMMTSSRWITVMHKSQKTSPFIICDSRDLLNYDMFSILSGPTIAAMSVVFDQAEQEDVLQTCIDGFLAVAKIAACYHLDDVLDDLVVSLCKFTTLLTPLSVDEAFVALGDDIKARMATTTVFTIANRYGDYIRSSWKNILDCVLSLHMLGLLSSRLASDAVDDMEPSSDSDRGKPASTSLATPHMPSITPRKSSGLMGRFSQLLSFDVEEPRSQPTEEQLAAQQRTHETIQTCHIDSIFTESKFLQAESLLQLVQALILAAGRLRKGTSSIEDEDTAVFCLELLIAITLNNRDRIMLIWQGVYELISDIVQSTIMPSTLVEKAVFGLLKICQRLLPYKENLTDELLRSLQLVLKLDARVADAYCEHITQEVLRLVKSNATHIRSNAGWRTIISLLSITARHPEASEVGFEALAFIMSDGTHLLPSNYVLCVDAARQFAESRVGEVDRSVSALDLIAGSVVCLVRWSCETKNAVGEEAAKKVNQDIGEMWLRLVQGLRKVCLDQREEVRNHAILMLQRSLAGVDGIHLPNALWLQCFDLVIFTLLDDLLEIAVGNSPKDYRNMEGTLVLAMKLMSKVFLQLLLDLWRLPSFCKLWLGVLNRMERYMNTKFRGRRSEKIHELIPELLKNTLLVMKTTGLLVPSDTIGGDSFWQLTWLHVKNITPSLQSEVFPPNELEQLQTKAVGIPAPDGTVLVQSNQKKQKVSEIKSGIDEAESLIRKMDLEARSLQPNVKAVLLAKLREYKSDLNNLKTEVKRIVSGNFNAAARDELLESVTADTLIASADQRTRLMMTTERLGNPGDRIKESRRTMLETEELVVSILHDLHSQRQSLLHANNMLRRVDDNIGKSKRILTNMSRRMRLNKWLISSIIAVLVIAIPMILYFKLK</sequence>
<evidence type="ECO:0000256" key="1">
    <source>
        <dbReference type="ARBA" id="ARBA00004514"/>
    </source>
</evidence>
<dbReference type="InterPro" id="IPR035999">
    <property type="entry name" value="Sec7_dom_sf"/>
</dbReference>
<evidence type="ECO:0000256" key="14">
    <source>
        <dbReference type="ARBA" id="ARBA00060376"/>
    </source>
</evidence>
<dbReference type="InterPro" id="IPR000904">
    <property type="entry name" value="Sec7_dom"/>
</dbReference>
<feature type="domain" description="SEC7" evidence="17">
    <location>
        <begin position="560"/>
        <end position="749"/>
    </location>
</feature>
<evidence type="ECO:0000256" key="6">
    <source>
        <dbReference type="ARBA" id="ARBA00022658"/>
    </source>
</evidence>
<dbReference type="InterPro" id="IPR007705">
    <property type="entry name" value="Vesicle_trsprt_v-SNARE_N"/>
</dbReference>
<keyword evidence="5" id="KW-0254">Endocytosis</keyword>
<evidence type="ECO:0000256" key="11">
    <source>
        <dbReference type="ARBA" id="ARBA00023054"/>
    </source>
</evidence>
<dbReference type="GO" id="GO:0005768">
    <property type="term" value="C:endosome"/>
    <property type="evidence" value="ECO:0007669"/>
    <property type="project" value="UniProtKB-ARBA"/>
</dbReference>
<dbReference type="Pfam" id="PF05008">
    <property type="entry name" value="V-SNARE"/>
    <property type="match status" value="1"/>
</dbReference>
<dbReference type="InterPro" id="IPR023394">
    <property type="entry name" value="Sec7_C_sf"/>
</dbReference>
<dbReference type="GO" id="GO:0006897">
    <property type="term" value="P:endocytosis"/>
    <property type="evidence" value="ECO:0007669"/>
    <property type="project" value="UniProtKB-KW"/>
</dbReference>
<keyword evidence="9" id="KW-0653">Protein transport</keyword>
<dbReference type="SUPFAM" id="SSF47661">
    <property type="entry name" value="t-snare proteins"/>
    <property type="match status" value="1"/>
</dbReference>
<dbReference type="Pfam" id="PF23325">
    <property type="entry name" value="TPR_28"/>
    <property type="match status" value="1"/>
</dbReference>
<evidence type="ECO:0000256" key="5">
    <source>
        <dbReference type="ARBA" id="ARBA00022583"/>
    </source>
</evidence>
<evidence type="ECO:0000256" key="15">
    <source>
        <dbReference type="SAM" id="MobiDB-lite"/>
    </source>
</evidence>
<dbReference type="PANTHER" id="PTHR10663:SF353">
    <property type="entry name" value="ARF GUANINE-NUCLEOTIDE EXCHANGE FACTOR GNL1"/>
    <property type="match status" value="1"/>
</dbReference>
<evidence type="ECO:0000256" key="8">
    <source>
        <dbReference type="ARBA" id="ARBA00022892"/>
    </source>
</evidence>
<dbReference type="CDD" id="cd00171">
    <property type="entry name" value="Sec7"/>
    <property type="match status" value="1"/>
</dbReference>
<evidence type="ECO:0000256" key="10">
    <source>
        <dbReference type="ARBA" id="ARBA00022989"/>
    </source>
</evidence>
<keyword evidence="6" id="KW-0344">Guanine-nucleotide releasing factor</keyword>
<dbReference type="Gene3D" id="1.10.220.20">
    <property type="match status" value="1"/>
</dbReference>
<keyword evidence="8" id="KW-0931">ER-Golgi transport</keyword>
<keyword evidence="12 16" id="KW-0472">Membrane</keyword>
<accession>A0A2N9GQ95</accession>
<dbReference type="FunFam" id="1.20.58.400:FF:000001">
    <property type="entry name" value="Vesicle transport through interaction with t-SNAREs homolog 1A"/>
    <property type="match status" value="1"/>
</dbReference>
<dbReference type="FunFam" id="1.10.1000.11:FF:000010">
    <property type="entry name" value="ARF guanine-nucleotide exchange factor GNOM-like"/>
    <property type="match status" value="1"/>
</dbReference>
<evidence type="ECO:0000256" key="3">
    <source>
        <dbReference type="ARBA" id="ARBA00022448"/>
    </source>
</evidence>
<dbReference type="SUPFAM" id="SSF48425">
    <property type="entry name" value="Sec7 domain"/>
    <property type="match status" value="1"/>
</dbReference>
<dbReference type="PANTHER" id="PTHR10663">
    <property type="entry name" value="GUANYL-NUCLEOTIDE EXCHANGE FACTOR"/>
    <property type="match status" value="1"/>
</dbReference>